<dbReference type="Proteomes" id="UP001500975">
    <property type="component" value="Unassembled WGS sequence"/>
</dbReference>
<dbReference type="RefSeq" id="WP_345537224.1">
    <property type="nucleotide sequence ID" value="NZ_BAABGJ010000013.1"/>
</dbReference>
<dbReference type="Pfam" id="PF03401">
    <property type="entry name" value="TctC"/>
    <property type="match status" value="1"/>
</dbReference>
<dbReference type="EMBL" id="BAABGJ010000013">
    <property type="protein sequence ID" value="GAA4338496.1"/>
    <property type="molecule type" value="Genomic_DNA"/>
</dbReference>
<dbReference type="PANTHER" id="PTHR42928:SF5">
    <property type="entry name" value="BLR1237 PROTEIN"/>
    <property type="match status" value="1"/>
</dbReference>
<dbReference type="Gene3D" id="3.40.190.150">
    <property type="entry name" value="Bordetella uptake gene, domain 1"/>
    <property type="match status" value="1"/>
</dbReference>
<keyword evidence="2" id="KW-0732">Signal</keyword>
<feature type="chain" id="PRO_5046815242" evidence="2">
    <location>
        <begin position="26"/>
        <end position="324"/>
    </location>
</feature>
<comment type="caution">
    <text evidence="3">The sequence shown here is derived from an EMBL/GenBank/DDBJ whole genome shotgun (WGS) entry which is preliminary data.</text>
</comment>
<dbReference type="PIRSF" id="PIRSF017082">
    <property type="entry name" value="YflP"/>
    <property type="match status" value="1"/>
</dbReference>
<accession>A0ABP8HG43</accession>
<dbReference type="InterPro" id="IPR005064">
    <property type="entry name" value="BUG"/>
</dbReference>
<protein>
    <submittedName>
        <fullName evidence="3">Tripartite tricarboxylate transporter substrate-binding protein</fullName>
    </submittedName>
</protein>
<gene>
    <name evidence="3" type="ORF">GCM10023165_17210</name>
</gene>
<name>A0ABP8HG43_9BURK</name>
<evidence type="ECO:0000313" key="4">
    <source>
        <dbReference type="Proteomes" id="UP001500975"/>
    </source>
</evidence>
<sequence>MKHAHFIRAAALTTLAGLASAFAIAQGTQPVRLIVGFPAGGSVDTIARAFAEQARVQLGTTMVVENRAGASGKIAIDAMMSAPADAATVLIAPASVIELGPMVLNTMKFDAIKDFAPIGRLAEYGFGVAAGAASGAKDIDAYKAWARANPSLSSFATPGLGTPQQFLGVQLQKTLGVELVHVPYKGGANSVTDVMGGQVPLLVTTEQVLVPYHGQGKLNTLFITSKRRNALMPDVPTAKEIGMPQLESVDWFGAFVKAGTPADKLSTWRANVQRVVASQGYKDEMKKLGYDVPNGQPADLAALMTAERNAWAERVKLSGFKPTE</sequence>
<organism evidence="3 4">
    <name type="scientific">Variovorax defluvii</name>
    <dbReference type="NCBI Taxonomy" id="913761"/>
    <lineage>
        <taxon>Bacteria</taxon>
        <taxon>Pseudomonadati</taxon>
        <taxon>Pseudomonadota</taxon>
        <taxon>Betaproteobacteria</taxon>
        <taxon>Burkholderiales</taxon>
        <taxon>Comamonadaceae</taxon>
        <taxon>Variovorax</taxon>
    </lineage>
</organism>
<evidence type="ECO:0000256" key="2">
    <source>
        <dbReference type="SAM" id="SignalP"/>
    </source>
</evidence>
<dbReference type="Gene3D" id="3.40.190.10">
    <property type="entry name" value="Periplasmic binding protein-like II"/>
    <property type="match status" value="1"/>
</dbReference>
<evidence type="ECO:0000256" key="1">
    <source>
        <dbReference type="ARBA" id="ARBA00006987"/>
    </source>
</evidence>
<reference evidence="4" key="1">
    <citation type="journal article" date="2019" name="Int. J. Syst. Evol. Microbiol.">
        <title>The Global Catalogue of Microorganisms (GCM) 10K type strain sequencing project: providing services to taxonomists for standard genome sequencing and annotation.</title>
        <authorList>
            <consortium name="The Broad Institute Genomics Platform"/>
            <consortium name="The Broad Institute Genome Sequencing Center for Infectious Disease"/>
            <person name="Wu L."/>
            <person name="Ma J."/>
        </authorList>
    </citation>
    <scope>NUCLEOTIDE SEQUENCE [LARGE SCALE GENOMIC DNA]</scope>
    <source>
        <strain evidence="4">JCM 17804</strain>
    </source>
</reference>
<dbReference type="PANTHER" id="PTHR42928">
    <property type="entry name" value="TRICARBOXYLATE-BINDING PROTEIN"/>
    <property type="match status" value="1"/>
</dbReference>
<dbReference type="SUPFAM" id="SSF53850">
    <property type="entry name" value="Periplasmic binding protein-like II"/>
    <property type="match status" value="1"/>
</dbReference>
<proteinExistence type="inferred from homology"/>
<evidence type="ECO:0000313" key="3">
    <source>
        <dbReference type="EMBL" id="GAA4338496.1"/>
    </source>
</evidence>
<comment type="similarity">
    <text evidence="1">Belongs to the UPF0065 (bug) family.</text>
</comment>
<dbReference type="InterPro" id="IPR042100">
    <property type="entry name" value="Bug_dom1"/>
</dbReference>
<feature type="signal peptide" evidence="2">
    <location>
        <begin position="1"/>
        <end position="25"/>
    </location>
</feature>
<keyword evidence="4" id="KW-1185">Reference proteome</keyword>